<feature type="region of interest" description="Disordered" evidence="1">
    <location>
        <begin position="1"/>
        <end position="21"/>
    </location>
</feature>
<dbReference type="OrthoDB" id="5789202at2759"/>
<feature type="transmembrane region" description="Helical" evidence="2">
    <location>
        <begin position="54"/>
        <end position="72"/>
    </location>
</feature>
<sequence>MMSNYPYDNNQDSYNKNNQNYPQYQQTYSEHQLYESEYSETLIAGSGLAGVPMWAIWSFVACAVLIVAVLLLDYCVIRRNALGNTCCTRARQKRGTANAAHQKRSTNMLLNV</sequence>
<keyword evidence="4" id="KW-1185">Reference proteome</keyword>
<accession>A0A9P1J473</accession>
<comment type="caution">
    <text evidence="3">The sequence shown here is derived from an EMBL/GenBank/DDBJ whole genome shotgun (WGS) entry which is preliminary data.</text>
</comment>
<name>A0A9P1J473_9PELO</name>
<feature type="compositionally biased region" description="Low complexity" evidence="1">
    <location>
        <begin position="7"/>
        <end position="21"/>
    </location>
</feature>
<proteinExistence type="predicted"/>
<dbReference type="EMBL" id="CANHGI010000006">
    <property type="protein sequence ID" value="CAI5456397.1"/>
    <property type="molecule type" value="Genomic_DNA"/>
</dbReference>
<gene>
    <name evidence="3" type="ORF">CAMP_LOCUS19034</name>
</gene>
<dbReference type="Proteomes" id="UP001152747">
    <property type="component" value="Unassembled WGS sequence"/>
</dbReference>
<evidence type="ECO:0000256" key="2">
    <source>
        <dbReference type="SAM" id="Phobius"/>
    </source>
</evidence>
<keyword evidence="2" id="KW-0812">Transmembrane</keyword>
<dbReference type="AlphaFoldDB" id="A0A9P1J473"/>
<evidence type="ECO:0000313" key="3">
    <source>
        <dbReference type="EMBL" id="CAI5456397.1"/>
    </source>
</evidence>
<evidence type="ECO:0000313" key="4">
    <source>
        <dbReference type="Proteomes" id="UP001152747"/>
    </source>
</evidence>
<keyword evidence="2" id="KW-1133">Transmembrane helix</keyword>
<reference evidence="3" key="1">
    <citation type="submission" date="2022-11" db="EMBL/GenBank/DDBJ databases">
        <authorList>
            <person name="Kikuchi T."/>
        </authorList>
    </citation>
    <scope>NUCLEOTIDE SEQUENCE</scope>
    <source>
        <strain evidence="3">PS1010</strain>
    </source>
</reference>
<protein>
    <submittedName>
        <fullName evidence="3">Uncharacterized protein</fullName>
    </submittedName>
</protein>
<organism evidence="3 4">
    <name type="scientific">Caenorhabditis angaria</name>
    <dbReference type="NCBI Taxonomy" id="860376"/>
    <lineage>
        <taxon>Eukaryota</taxon>
        <taxon>Metazoa</taxon>
        <taxon>Ecdysozoa</taxon>
        <taxon>Nematoda</taxon>
        <taxon>Chromadorea</taxon>
        <taxon>Rhabditida</taxon>
        <taxon>Rhabditina</taxon>
        <taxon>Rhabditomorpha</taxon>
        <taxon>Rhabditoidea</taxon>
        <taxon>Rhabditidae</taxon>
        <taxon>Peloderinae</taxon>
        <taxon>Caenorhabditis</taxon>
    </lineage>
</organism>
<evidence type="ECO:0000256" key="1">
    <source>
        <dbReference type="SAM" id="MobiDB-lite"/>
    </source>
</evidence>
<keyword evidence="2" id="KW-0472">Membrane</keyword>